<dbReference type="Pfam" id="PF03402">
    <property type="entry name" value="V1R"/>
    <property type="match status" value="1"/>
</dbReference>
<dbReference type="Ensembl" id="ENSOCUT00000050284.1">
    <property type="protein sequence ID" value="ENSOCUP00000042874.1"/>
    <property type="gene ID" value="ENSOCUG00000033884.1"/>
</dbReference>
<evidence type="ECO:0000256" key="8">
    <source>
        <dbReference type="ARBA" id="ARBA00023136"/>
    </source>
</evidence>
<sequence length="392" mass="43070">MPACPSELSTCAQLASPDWMLGMPTEPRTLPYSTHPAFVPSSLPMTARGTCVENPAIRPAPPHPWQDGRTVSLYPQPAFFPHACFLLDRRPVSLHPESSLLPRPCLPVTGRGSSLFPLLSAADRTGTCGSAPRSSSSSDWTWEMPVCAQNPACFPLSTPPCLPGEESDGPYAEPACSPPPLLPSDQTRDLSVPRTRSASTPLPDTEHRTCLTARLRQSHTELETSGLRIEPRPRPCLCQIGQGTCQSTLRTSIPSMKPIIMKIFFTLVSQNVFFVAVMLLSSAFMVIFLSSHQKRSRYLQSMKVLPRTSSAKRATQTVLLLVSFFVVMYCLYIIISSSSAILGKYDPVILDVQRIVCNVYATVSPLVFINSDKRIAAILQNMIYMTSILKSR</sequence>
<evidence type="ECO:0000256" key="10">
    <source>
        <dbReference type="ARBA" id="ARBA00023224"/>
    </source>
</evidence>
<dbReference type="GO" id="GO:0005886">
    <property type="term" value="C:plasma membrane"/>
    <property type="evidence" value="ECO:0007669"/>
    <property type="project" value="UniProtKB-SubCell"/>
</dbReference>
<keyword evidence="3 11" id="KW-1003">Cell membrane</keyword>
<feature type="transmembrane region" description="Helical" evidence="11">
    <location>
        <begin position="317"/>
        <end position="335"/>
    </location>
</feature>
<dbReference type="Proteomes" id="UP000001811">
    <property type="component" value="Unplaced"/>
</dbReference>
<comment type="caution">
    <text evidence="11">Lacks conserved residue(s) required for the propagation of feature annotation.</text>
</comment>
<dbReference type="GO" id="GO:0016503">
    <property type="term" value="F:pheromone receptor activity"/>
    <property type="evidence" value="ECO:0007669"/>
    <property type="project" value="InterPro"/>
</dbReference>
<comment type="similarity">
    <text evidence="2 11">Belongs to the G-protein coupled receptor 1 family.</text>
</comment>
<reference evidence="13" key="3">
    <citation type="submission" date="2025-09" db="UniProtKB">
        <authorList>
            <consortium name="Ensembl"/>
        </authorList>
    </citation>
    <scope>IDENTIFICATION</scope>
    <source>
        <strain evidence="13">Thorbecke</strain>
    </source>
</reference>
<feature type="transmembrane region" description="Helical" evidence="11">
    <location>
        <begin position="263"/>
        <end position="289"/>
    </location>
</feature>
<evidence type="ECO:0000256" key="4">
    <source>
        <dbReference type="ARBA" id="ARBA00022507"/>
    </source>
</evidence>
<evidence type="ECO:0000256" key="11">
    <source>
        <dbReference type="RuleBase" id="RU364061"/>
    </source>
</evidence>
<evidence type="ECO:0000256" key="6">
    <source>
        <dbReference type="ARBA" id="ARBA00022989"/>
    </source>
</evidence>
<comment type="subcellular location">
    <subcellularLocation>
        <location evidence="1 11">Cell membrane</location>
        <topology evidence="1 11">Multi-pass membrane protein</topology>
    </subcellularLocation>
</comment>
<dbReference type="AlphaFoldDB" id="A0A5F9D9H5"/>
<evidence type="ECO:0000256" key="12">
    <source>
        <dbReference type="SAM" id="MobiDB-lite"/>
    </source>
</evidence>
<evidence type="ECO:0000313" key="13">
    <source>
        <dbReference type="Ensembl" id="ENSOCUP00000042874.1"/>
    </source>
</evidence>
<reference evidence="13" key="2">
    <citation type="submission" date="2025-08" db="UniProtKB">
        <authorList>
            <consortium name="Ensembl"/>
        </authorList>
    </citation>
    <scope>IDENTIFICATION</scope>
    <source>
        <strain evidence="13">Thorbecke</strain>
    </source>
</reference>
<evidence type="ECO:0000256" key="3">
    <source>
        <dbReference type="ARBA" id="ARBA00022475"/>
    </source>
</evidence>
<keyword evidence="9 11" id="KW-0675">Receptor</keyword>
<dbReference type="InParanoid" id="A0A5F9D9H5"/>
<evidence type="ECO:0000313" key="14">
    <source>
        <dbReference type="Proteomes" id="UP000001811"/>
    </source>
</evidence>
<keyword evidence="8 11" id="KW-0472">Membrane</keyword>
<reference evidence="13 14" key="1">
    <citation type="journal article" date="2011" name="Nature">
        <title>A high-resolution map of human evolutionary constraint using 29 mammals.</title>
        <authorList>
            <person name="Lindblad-Toh K."/>
            <person name="Garber M."/>
            <person name="Zuk O."/>
            <person name="Lin M.F."/>
            <person name="Parker B.J."/>
            <person name="Washietl S."/>
            <person name="Kheradpour P."/>
            <person name="Ernst J."/>
            <person name="Jordan G."/>
            <person name="Mauceli E."/>
            <person name="Ward L.D."/>
            <person name="Lowe C.B."/>
            <person name="Holloway A.K."/>
            <person name="Clamp M."/>
            <person name="Gnerre S."/>
            <person name="Alfoldi J."/>
            <person name="Beal K."/>
            <person name="Chang J."/>
            <person name="Clawson H."/>
            <person name="Cuff J."/>
            <person name="Di Palma F."/>
            <person name="Fitzgerald S."/>
            <person name="Flicek P."/>
            <person name="Guttman M."/>
            <person name="Hubisz M.J."/>
            <person name="Jaffe D.B."/>
            <person name="Jungreis I."/>
            <person name="Kent W.J."/>
            <person name="Kostka D."/>
            <person name="Lara M."/>
            <person name="Martins A.L."/>
            <person name="Massingham T."/>
            <person name="Moltke I."/>
            <person name="Raney B.J."/>
            <person name="Rasmussen M.D."/>
            <person name="Robinson J."/>
            <person name="Stark A."/>
            <person name="Vilella A.J."/>
            <person name="Wen J."/>
            <person name="Xie X."/>
            <person name="Zody M.C."/>
            <person name="Baldwin J."/>
            <person name="Bloom T."/>
            <person name="Chin C.W."/>
            <person name="Heiman D."/>
            <person name="Nicol R."/>
            <person name="Nusbaum C."/>
            <person name="Young S."/>
            <person name="Wilkinson J."/>
            <person name="Worley K.C."/>
            <person name="Kovar C.L."/>
            <person name="Muzny D.M."/>
            <person name="Gibbs R.A."/>
            <person name="Cree A."/>
            <person name="Dihn H.H."/>
            <person name="Fowler G."/>
            <person name="Jhangiani S."/>
            <person name="Joshi V."/>
            <person name="Lee S."/>
            <person name="Lewis L.R."/>
            <person name="Nazareth L.V."/>
            <person name="Okwuonu G."/>
            <person name="Santibanez J."/>
            <person name="Warren W.C."/>
            <person name="Mardis E.R."/>
            <person name="Weinstock G.M."/>
            <person name="Wilson R.K."/>
            <person name="Delehaunty K."/>
            <person name="Dooling D."/>
            <person name="Fronik C."/>
            <person name="Fulton L."/>
            <person name="Fulton B."/>
            <person name="Graves T."/>
            <person name="Minx P."/>
            <person name="Sodergren E."/>
            <person name="Birney E."/>
            <person name="Margulies E.H."/>
            <person name="Herrero J."/>
            <person name="Green E.D."/>
            <person name="Haussler D."/>
            <person name="Siepel A."/>
            <person name="Goldman N."/>
            <person name="Pollard K.S."/>
            <person name="Pedersen J.S."/>
            <person name="Lander E.S."/>
            <person name="Kellis M."/>
        </authorList>
    </citation>
    <scope>NUCLEOTIDE SEQUENCE [LARGE SCALE GENOMIC DNA]</scope>
    <source>
        <strain evidence="14">Thorbecke</strain>
    </source>
</reference>
<keyword evidence="6 11" id="KW-1133">Transmembrane helix</keyword>
<evidence type="ECO:0000256" key="9">
    <source>
        <dbReference type="ARBA" id="ARBA00023170"/>
    </source>
</evidence>
<keyword evidence="4 11" id="KW-0589">Pheromone response</keyword>
<keyword evidence="7 11" id="KW-0297">G-protein coupled receptor</keyword>
<dbReference type="InterPro" id="IPR004072">
    <property type="entry name" value="Vmron_rcpt_1"/>
</dbReference>
<evidence type="ECO:0000256" key="5">
    <source>
        <dbReference type="ARBA" id="ARBA00022692"/>
    </source>
</evidence>
<protein>
    <recommendedName>
        <fullName evidence="11">Vomeronasal type-1 receptor</fullName>
    </recommendedName>
</protein>
<evidence type="ECO:0000256" key="7">
    <source>
        <dbReference type="ARBA" id="ARBA00023040"/>
    </source>
</evidence>
<keyword evidence="5 11" id="KW-0812">Transmembrane</keyword>
<keyword evidence="10 11" id="KW-0807">Transducer</keyword>
<dbReference type="Gene3D" id="1.20.1070.10">
    <property type="entry name" value="Rhodopsin 7-helix transmembrane proteins"/>
    <property type="match status" value="1"/>
</dbReference>
<dbReference type="PANTHER" id="PTHR24062">
    <property type="entry name" value="VOMERONASAL TYPE-1 RECEPTOR"/>
    <property type="match status" value="1"/>
</dbReference>
<organism evidence="13 14">
    <name type="scientific">Oryctolagus cuniculus</name>
    <name type="common">Rabbit</name>
    <dbReference type="NCBI Taxonomy" id="9986"/>
    <lineage>
        <taxon>Eukaryota</taxon>
        <taxon>Metazoa</taxon>
        <taxon>Chordata</taxon>
        <taxon>Craniata</taxon>
        <taxon>Vertebrata</taxon>
        <taxon>Euteleostomi</taxon>
        <taxon>Mammalia</taxon>
        <taxon>Eutheria</taxon>
        <taxon>Euarchontoglires</taxon>
        <taxon>Glires</taxon>
        <taxon>Lagomorpha</taxon>
        <taxon>Leporidae</taxon>
        <taxon>Oryctolagus</taxon>
    </lineage>
</organism>
<dbReference type="SUPFAM" id="SSF81321">
    <property type="entry name" value="Family A G protein-coupled receptor-like"/>
    <property type="match status" value="1"/>
</dbReference>
<keyword evidence="14" id="KW-1185">Reference proteome</keyword>
<dbReference type="GO" id="GO:0019236">
    <property type="term" value="P:response to pheromone"/>
    <property type="evidence" value="ECO:0007669"/>
    <property type="project" value="UniProtKB-KW"/>
</dbReference>
<name>A0A5F9D9H5_RABIT</name>
<proteinExistence type="inferred from homology"/>
<dbReference type="GeneTree" id="ENSGT00960000186612"/>
<accession>A0A5F9D9H5</accession>
<feature type="region of interest" description="Disordered" evidence="12">
    <location>
        <begin position="164"/>
        <end position="207"/>
    </location>
</feature>
<evidence type="ECO:0000256" key="1">
    <source>
        <dbReference type="ARBA" id="ARBA00004651"/>
    </source>
</evidence>
<evidence type="ECO:0000256" key="2">
    <source>
        <dbReference type="ARBA" id="ARBA00010663"/>
    </source>
</evidence>